<dbReference type="AlphaFoldDB" id="A0A2S0WBK6"/>
<name>A0A2S0WBK6_9CORY</name>
<accession>A0A2S0WBK6</accession>
<dbReference type="KEGG" id="clia:C3E79_00495"/>
<dbReference type="RefSeq" id="WP_108403145.1">
    <property type="nucleotide sequence ID" value="NZ_CP026948.1"/>
</dbReference>
<dbReference type="EMBL" id="CP026948">
    <property type="protein sequence ID" value="AWB83149.1"/>
    <property type="molecule type" value="Genomic_DNA"/>
</dbReference>
<reference evidence="2" key="1">
    <citation type="submission" date="2018-01" db="EMBL/GenBank/DDBJ databases">
        <authorList>
            <person name="Li J."/>
        </authorList>
    </citation>
    <scope>NUCLEOTIDE SEQUENCE [LARGE SCALE GENOMIC DNA]</scope>
    <source>
        <strain evidence="2">2184</strain>
    </source>
</reference>
<dbReference type="OrthoDB" id="4418429at2"/>
<gene>
    <name evidence="1" type="ORF">C3E79_00495</name>
</gene>
<protein>
    <submittedName>
        <fullName evidence="1">Uncharacterized protein</fullName>
    </submittedName>
</protein>
<sequence length="254" mass="26715">MVVGPLEQGAEGDSYPLNEQEDPNFNVGGVRRTLPDSLQFEQIRSYMEATYPRPNGADADELDRYLALMPDRLTHAAMLMLGSAVDHTMPGVAFSAGVEVGTCDYGACIRPADRTTGVWVIAAGPPTPRAREFSWQPEVAAVVALSGAVAIDVDTRELIEPAIAYARSRGATAVVAWFAGDGAATSADAAVLSFPSRPSVTGPTLVQAARGAGVRAPGADVIEYYAAEGISTPAEARRRITEVAAYVGRFSAEV</sequence>
<organism evidence="1 2">
    <name type="scientific">Corynebacterium liangguodongii</name>
    <dbReference type="NCBI Taxonomy" id="2079535"/>
    <lineage>
        <taxon>Bacteria</taxon>
        <taxon>Bacillati</taxon>
        <taxon>Actinomycetota</taxon>
        <taxon>Actinomycetes</taxon>
        <taxon>Mycobacteriales</taxon>
        <taxon>Corynebacteriaceae</taxon>
        <taxon>Corynebacterium</taxon>
    </lineage>
</organism>
<evidence type="ECO:0000313" key="1">
    <source>
        <dbReference type="EMBL" id="AWB83149.1"/>
    </source>
</evidence>
<proteinExistence type="predicted"/>
<keyword evidence="2" id="KW-1185">Reference proteome</keyword>
<dbReference type="Proteomes" id="UP000244754">
    <property type="component" value="Chromosome"/>
</dbReference>
<evidence type="ECO:0000313" key="2">
    <source>
        <dbReference type="Proteomes" id="UP000244754"/>
    </source>
</evidence>